<protein>
    <submittedName>
        <fullName evidence="1">Uncharacterized protein</fullName>
    </submittedName>
</protein>
<proteinExistence type="predicted"/>
<organism evidence="1 2">
    <name type="scientific">Bauhinia variegata</name>
    <name type="common">Purple orchid tree</name>
    <name type="synonym">Phanera variegata</name>
    <dbReference type="NCBI Taxonomy" id="167791"/>
    <lineage>
        <taxon>Eukaryota</taxon>
        <taxon>Viridiplantae</taxon>
        <taxon>Streptophyta</taxon>
        <taxon>Embryophyta</taxon>
        <taxon>Tracheophyta</taxon>
        <taxon>Spermatophyta</taxon>
        <taxon>Magnoliopsida</taxon>
        <taxon>eudicotyledons</taxon>
        <taxon>Gunneridae</taxon>
        <taxon>Pentapetalae</taxon>
        <taxon>rosids</taxon>
        <taxon>fabids</taxon>
        <taxon>Fabales</taxon>
        <taxon>Fabaceae</taxon>
        <taxon>Cercidoideae</taxon>
        <taxon>Cercideae</taxon>
        <taxon>Bauhiniinae</taxon>
        <taxon>Bauhinia</taxon>
    </lineage>
</organism>
<evidence type="ECO:0000313" key="1">
    <source>
        <dbReference type="EMBL" id="KAI4332390.1"/>
    </source>
</evidence>
<dbReference type="EMBL" id="CM039432">
    <property type="protein sequence ID" value="KAI4332390.1"/>
    <property type="molecule type" value="Genomic_DNA"/>
</dbReference>
<evidence type="ECO:0000313" key="2">
    <source>
        <dbReference type="Proteomes" id="UP000828941"/>
    </source>
</evidence>
<dbReference type="Proteomes" id="UP000828941">
    <property type="component" value="Chromosome 7"/>
</dbReference>
<gene>
    <name evidence="1" type="ORF">L6164_017304</name>
</gene>
<keyword evidence="2" id="KW-1185">Reference proteome</keyword>
<comment type="caution">
    <text evidence="1">The sequence shown here is derived from an EMBL/GenBank/DDBJ whole genome shotgun (WGS) entry which is preliminary data.</text>
</comment>
<sequence length="284" mass="31609">MSLNEGSSNTGSTSSLNLFPSLHALNLENCNLSEVDFLSNTEHFPALTYLWLGGNNITTISACLHKLNKLKLLDVSNCKLLQEIPKLPLTKPLQEFPKFPEYTGVIEAYGCESLQIYLQLESILRGGSNKDQFMSILRREGFVNIVEMLIPGNEIPEWFSHKSCRSSISLRVSINNSIAVIALALSAFPRATSLIVNVFINGENANDFLIDGGVGYGCFEDELDDSMMSGNLWLCYIPQIFPSSFRGDYVDVQVKVSNFFDCEIPFKDIDLLECKTLGVHLMEG</sequence>
<reference evidence="1 2" key="1">
    <citation type="journal article" date="2022" name="DNA Res.">
        <title>Chromosomal-level genome assembly of the orchid tree Bauhinia variegata (Leguminosae; Cercidoideae) supports the allotetraploid origin hypothesis of Bauhinia.</title>
        <authorList>
            <person name="Zhong Y."/>
            <person name="Chen Y."/>
            <person name="Zheng D."/>
            <person name="Pang J."/>
            <person name="Liu Y."/>
            <person name="Luo S."/>
            <person name="Meng S."/>
            <person name="Qian L."/>
            <person name="Wei D."/>
            <person name="Dai S."/>
            <person name="Zhou R."/>
        </authorList>
    </citation>
    <scope>NUCLEOTIDE SEQUENCE [LARGE SCALE GENOMIC DNA]</scope>
    <source>
        <strain evidence="1">BV-YZ2020</strain>
    </source>
</reference>
<accession>A0ACB9NCH5</accession>
<name>A0ACB9NCH5_BAUVA</name>